<dbReference type="STRING" id="1120989.SAMN02745227_01427"/>
<evidence type="ECO:0000313" key="1">
    <source>
        <dbReference type="EMBL" id="SHK06359.1"/>
    </source>
</evidence>
<protein>
    <submittedName>
        <fullName evidence="1">Probable selenium-dependent hydroxylase accessory protein YqeC</fullName>
    </submittedName>
</protein>
<accession>A0A1M6PEH9</accession>
<keyword evidence="2" id="KW-1185">Reference proteome</keyword>
<evidence type="ECO:0000313" key="2">
    <source>
        <dbReference type="Proteomes" id="UP000243547"/>
    </source>
</evidence>
<gene>
    <name evidence="1" type="ORF">SAMN02745227_01427</name>
</gene>
<dbReference type="NCBIfam" id="TIGR03172">
    <property type="entry name" value="selenium cofactor biosynthesis protein YqeC"/>
    <property type="match status" value="1"/>
</dbReference>
<dbReference type="InterPro" id="IPR017587">
    <property type="entry name" value="YqeC"/>
</dbReference>
<dbReference type="Pfam" id="PF19842">
    <property type="entry name" value="YqeC"/>
    <property type="match status" value="1"/>
</dbReference>
<dbReference type="OrthoDB" id="368187at2"/>
<reference evidence="2" key="1">
    <citation type="submission" date="2016-11" db="EMBL/GenBank/DDBJ databases">
        <authorList>
            <person name="Varghese N."/>
            <person name="Submissions S."/>
        </authorList>
    </citation>
    <scope>NUCLEOTIDE SEQUENCE [LARGE SCALE GENOMIC DNA]</scope>
    <source>
        <strain evidence="2">DSM 14826</strain>
    </source>
</reference>
<name>A0A1M6PEH9_9FIRM</name>
<dbReference type="RefSeq" id="WP_072907478.1">
    <property type="nucleotide sequence ID" value="NZ_FRAI01000014.1"/>
</dbReference>
<dbReference type="AlphaFoldDB" id="A0A1M6PEH9"/>
<dbReference type="Proteomes" id="UP000243547">
    <property type="component" value="Unassembled WGS sequence"/>
</dbReference>
<proteinExistence type="predicted"/>
<organism evidence="1 2">
    <name type="scientific">Anaerobranca californiensis DSM 14826</name>
    <dbReference type="NCBI Taxonomy" id="1120989"/>
    <lineage>
        <taxon>Bacteria</taxon>
        <taxon>Bacillati</taxon>
        <taxon>Bacillota</taxon>
        <taxon>Clostridia</taxon>
        <taxon>Eubacteriales</taxon>
        <taxon>Proteinivoracaceae</taxon>
        <taxon>Anaerobranca</taxon>
    </lineage>
</organism>
<dbReference type="EMBL" id="FRAI01000014">
    <property type="protein sequence ID" value="SHK06359.1"/>
    <property type="molecule type" value="Genomic_DNA"/>
</dbReference>
<sequence>MDIITALEIGKKSLITMVGGGGKTTGLFLLAKQLENSLLTSTTKFYRPPLDENITLVKWPQCKGEEGKIPLIYSQVEGEKVVGIDVEAVEKLKSLSLYEHILCEGDGARMKPLKVWKEGEPVIPPSTSHLVINIGAKVIGKRWGNEWVHRHELLSFPNEIINLSTLIKMAEKGVFNFQRGKDSKVFLTINQWDVVGDNISLDEMVGFGEKIKKTVPDIYKVLFLSYEKNRVYCEI</sequence>